<dbReference type="InterPro" id="IPR001173">
    <property type="entry name" value="Glyco_trans_2-like"/>
</dbReference>
<evidence type="ECO:0000313" key="6">
    <source>
        <dbReference type="EMBL" id="GGC54144.1"/>
    </source>
</evidence>
<keyword evidence="4" id="KW-0472">Membrane</keyword>
<dbReference type="RefSeq" id="WP_188444476.1">
    <property type="nucleotide sequence ID" value="NZ_BMFD01000024.1"/>
</dbReference>
<evidence type="ECO:0000256" key="2">
    <source>
        <dbReference type="ARBA" id="ARBA00022676"/>
    </source>
</evidence>
<accession>A0ABQ1N5Q0</accession>
<dbReference type="SUPFAM" id="SSF53448">
    <property type="entry name" value="Nucleotide-diphospho-sugar transferases"/>
    <property type="match status" value="1"/>
</dbReference>
<comment type="similarity">
    <text evidence="1">Belongs to the glycosyltransferase 2 family.</text>
</comment>
<evidence type="ECO:0000256" key="4">
    <source>
        <dbReference type="SAM" id="Phobius"/>
    </source>
</evidence>
<name>A0ABQ1N5Q0_9BACT</name>
<keyword evidence="4" id="KW-1133">Transmembrane helix</keyword>
<feature type="domain" description="Glycosyltransferase 2-like" evidence="5">
    <location>
        <begin position="42"/>
        <end position="212"/>
    </location>
</feature>
<comment type="caution">
    <text evidence="6">The sequence shown here is derived from an EMBL/GenBank/DDBJ whole genome shotgun (WGS) entry which is preliminary data.</text>
</comment>
<feature type="transmembrane region" description="Helical" evidence="4">
    <location>
        <begin position="333"/>
        <end position="356"/>
    </location>
</feature>
<evidence type="ECO:0000259" key="5">
    <source>
        <dbReference type="Pfam" id="PF00535"/>
    </source>
</evidence>
<proteinExistence type="inferred from homology"/>
<dbReference type="PANTHER" id="PTHR43630">
    <property type="entry name" value="POLY-BETA-1,6-N-ACETYL-D-GLUCOSAMINE SYNTHASE"/>
    <property type="match status" value="1"/>
</dbReference>
<reference evidence="7" key="1">
    <citation type="journal article" date="2019" name="Int. J. Syst. Evol. Microbiol.">
        <title>The Global Catalogue of Microorganisms (GCM) 10K type strain sequencing project: providing services to taxonomists for standard genome sequencing and annotation.</title>
        <authorList>
            <consortium name="The Broad Institute Genomics Platform"/>
            <consortium name="The Broad Institute Genome Sequencing Center for Infectious Disease"/>
            <person name="Wu L."/>
            <person name="Ma J."/>
        </authorList>
    </citation>
    <scope>NUCLEOTIDE SEQUENCE [LARGE SCALE GENOMIC DNA]</scope>
    <source>
        <strain evidence="7">CGMCC 1.12479</strain>
    </source>
</reference>
<keyword evidence="3 6" id="KW-0808">Transferase</keyword>
<dbReference type="Pfam" id="PF00535">
    <property type="entry name" value="Glycos_transf_2"/>
    <property type="match status" value="1"/>
</dbReference>
<evidence type="ECO:0000313" key="7">
    <source>
        <dbReference type="Proteomes" id="UP000635885"/>
    </source>
</evidence>
<dbReference type="Proteomes" id="UP000635885">
    <property type="component" value="Unassembled WGS sequence"/>
</dbReference>
<dbReference type="PANTHER" id="PTHR43630:SF1">
    <property type="entry name" value="POLY-BETA-1,6-N-ACETYL-D-GLUCOSAMINE SYNTHASE"/>
    <property type="match status" value="1"/>
</dbReference>
<protein>
    <submittedName>
        <fullName evidence="6">Glycosyl transferase</fullName>
    </submittedName>
</protein>
<gene>
    <name evidence="6" type="ORF">GCM10010993_35680</name>
</gene>
<dbReference type="GO" id="GO:0016740">
    <property type="term" value="F:transferase activity"/>
    <property type="evidence" value="ECO:0007669"/>
    <property type="project" value="UniProtKB-KW"/>
</dbReference>
<dbReference type="Gene3D" id="3.90.550.10">
    <property type="entry name" value="Spore Coat Polysaccharide Biosynthesis Protein SpsA, Chain A"/>
    <property type="match status" value="1"/>
</dbReference>
<dbReference type="EMBL" id="BMFD01000024">
    <property type="protein sequence ID" value="GGC54144.1"/>
    <property type="molecule type" value="Genomic_DNA"/>
</dbReference>
<keyword evidence="2" id="KW-0328">Glycosyltransferase</keyword>
<keyword evidence="7" id="KW-1185">Reference proteome</keyword>
<organism evidence="6 7">
    <name type="scientific">Belliella aquatica</name>
    <dbReference type="NCBI Taxonomy" id="1323734"/>
    <lineage>
        <taxon>Bacteria</taxon>
        <taxon>Pseudomonadati</taxon>
        <taxon>Bacteroidota</taxon>
        <taxon>Cytophagia</taxon>
        <taxon>Cytophagales</taxon>
        <taxon>Cyclobacteriaceae</taxon>
        <taxon>Belliella</taxon>
    </lineage>
</organism>
<keyword evidence="4" id="KW-0812">Transmembrane</keyword>
<sequence>MIAIELIGVMLLLSQNLFLVVFLQTNFRNFSKSEIKDFPLISILIPSRNEATHLPSCLEALGSLDYPKDKLQILLGDDNSTDRTKEILQSWIEENPQAQLCEIQENQFPKKINGKANALAQMVKFATGEFLLFTDADCIVPKSWAKEMTAAALGSQAGFVTGVTSIKHKSLFSVLQDLDWIFSLGMIKVLSDLGISVTTMGNNMLISKKAYDAVGGFENVNFSLTEDFEIARAIQEKDFAGCHQVSSGNLILTNAQPSWGSLWEQRKRWMYGAMKLPFLIKMLLGLQALFLPLVILLIYNYAWLGWLFWITKWTLQSYFIYQLKKKIGQKINLFYLLIFEIYYLFTAWTTILYYFWPSKTDWKGRKY</sequence>
<dbReference type="InterPro" id="IPR029044">
    <property type="entry name" value="Nucleotide-diphossugar_trans"/>
</dbReference>
<evidence type="ECO:0000256" key="3">
    <source>
        <dbReference type="ARBA" id="ARBA00022679"/>
    </source>
</evidence>
<evidence type="ECO:0000256" key="1">
    <source>
        <dbReference type="ARBA" id="ARBA00006739"/>
    </source>
</evidence>